<dbReference type="InterPro" id="IPR001867">
    <property type="entry name" value="OmpR/PhoB-type_DNA-bd"/>
</dbReference>
<dbReference type="InterPro" id="IPR058852">
    <property type="entry name" value="HTH_77"/>
</dbReference>
<comment type="caution">
    <text evidence="4">The sequence shown here is derived from an EMBL/GenBank/DDBJ whole genome shotgun (WGS) entry which is preliminary data.</text>
</comment>
<evidence type="ECO:0000256" key="1">
    <source>
        <dbReference type="ARBA" id="ARBA00023125"/>
    </source>
</evidence>
<accession>A0ABS1UBA9</accession>
<dbReference type="PANTHER" id="PTHR47691:SF3">
    <property type="entry name" value="HTH-TYPE TRANSCRIPTIONAL REGULATOR RV0890C-RELATED"/>
    <property type="match status" value="1"/>
</dbReference>
<dbReference type="Gene3D" id="1.25.40.10">
    <property type="entry name" value="Tetratricopeptide repeat domain"/>
    <property type="match status" value="1"/>
</dbReference>
<dbReference type="InterPro" id="IPR016032">
    <property type="entry name" value="Sig_transdc_resp-reg_C-effctor"/>
</dbReference>
<dbReference type="EMBL" id="JAETWB010000043">
    <property type="protein sequence ID" value="MBL6081977.1"/>
    <property type="molecule type" value="Genomic_DNA"/>
</dbReference>
<dbReference type="SUPFAM" id="SSF52540">
    <property type="entry name" value="P-loop containing nucleoside triphosphate hydrolases"/>
    <property type="match status" value="1"/>
</dbReference>
<protein>
    <submittedName>
        <fullName evidence="4">Winged helix-turn-helix domain-containing protein</fullName>
    </submittedName>
</protein>
<dbReference type="SMART" id="SM00862">
    <property type="entry name" value="Trans_reg_C"/>
    <property type="match status" value="1"/>
</dbReference>
<dbReference type="PANTHER" id="PTHR47691">
    <property type="entry name" value="REGULATOR-RELATED"/>
    <property type="match status" value="1"/>
</dbReference>
<dbReference type="InterPro" id="IPR027417">
    <property type="entry name" value="P-loop_NTPase"/>
</dbReference>
<keyword evidence="1 2" id="KW-0238">DNA-binding</keyword>
<dbReference type="PROSITE" id="PS51755">
    <property type="entry name" value="OMPR_PHOB"/>
    <property type="match status" value="1"/>
</dbReference>
<dbReference type="Pfam" id="PF00486">
    <property type="entry name" value="Trans_reg_C"/>
    <property type="match status" value="1"/>
</dbReference>
<evidence type="ECO:0000259" key="3">
    <source>
        <dbReference type="PROSITE" id="PS51755"/>
    </source>
</evidence>
<dbReference type="PRINTS" id="PR00364">
    <property type="entry name" value="DISEASERSIST"/>
</dbReference>
<dbReference type="InterPro" id="IPR003593">
    <property type="entry name" value="AAA+_ATPase"/>
</dbReference>
<reference evidence="4 5" key="1">
    <citation type="submission" date="2021-01" db="EMBL/GenBank/DDBJ databases">
        <title>Belnapia mucosa sp. nov. and Belnapia arida sp. nov., isolated from the Tabernas Desert (Almeria, Spain).</title>
        <authorList>
            <person name="Molina-Menor E."/>
            <person name="Vidal-Verdu A."/>
            <person name="Calonge A."/>
            <person name="Satari L."/>
            <person name="Pereto J."/>
            <person name="Porcar M."/>
        </authorList>
    </citation>
    <scope>NUCLEOTIDE SEQUENCE [LARGE SCALE GENOMIC DNA]</scope>
    <source>
        <strain evidence="4 5">T18</strain>
    </source>
</reference>
<dbReference type="InterPro" id="IPR036388">
    <property type="entry name" value="WH-like_DNA-bd_sf"/>
</dbReference>
<gene>
    <name evidence="4" type="ORF">JMJ56_28770</name>
</gene>
<dbReference type="Gene3D" id="1.10.10.10">
    <property type="entry name" value="Winged helix-like DNA-binding domain superfamily/Winged helix DNA-binding domain"/>
    <property type="match status" value="1"/>
</dbReference>
<organism evidence="4 5">
    <name type="scientific">Belnapia arida</name>
    <dbReference type="NCBI Taxonomy" id="2804533"/>
    <lineage>
        <taxon>Bacteria</taxon>
        <taxon>Pseudomonadati</taxon>
        <taxon>Pseudomonadota</taxon>
        <taxon>Alphaproteobacteria</taxon>
        <taxon>Acetobacterales</taxon>
        <taxon>Roseomonadaceae</taxon>
        <taxon>Belnapia</taxon>
    </lineage>
</organism>
<dbReference type="InterPro" id="IPR011990">
    <property type="entry name" value="TPR-like_helical_dom_sf"/>
</dbReference>
<evidence type="ECO:0000256" key="2">
    <source>
        <dbReference type="PROSITE-ProRule" id="PRU01091"/>
    </source>
</evidence>
<dbReference type="Pfam" id="PF25872">
    <property type="entry name" value="HTH_77"/>
    <property type="match status" value="1"/>
</dbReference>
<dbReference type="RefSeq" id="WP_202835190.1">
    <property type="nucleotide sequence ID" value="NZ_JAETWB010000043.1"/>
</dbReference>
<dbReference type="Proteomes" id="UP000660885">
    <property type="component" value="Unassembled WGS sequence"/>
</dbReference>
<feature type="DNA-binding region" description="OmpR/PhoB-type" evidence="2">
    <location>
        <begin position="19"/>
        <end position="116"/>
    </location>
</feature>
<dbReference type="SMART" id="SM00382">
    <property type="entry name" value="AAA"/>
    <property type="match status" value="1"/>
</dbReference>
<feature type="domain" description="OmpR/PhoB-type" evidence="3">
    <location>
        <begin position="19"/>
        <end position="116"/>
    </location>
</feature>
<keyword evidence="5" id="KW-1185">Reference proteome</keyword>
<dbReference type="Gene3D" id="3.40.50.300">
    <property type="entry name" value="P-loop containing nucleotide triphosphate hydrolases"/>
    <property type="match status" value="1"/>
</dbReference>
<name>A0ABS1UBA9_9PROT</name>
<evidence type="ECO:0000313" key="5">
    <source>
        <dbReference type="Proteomes" id="UP000660885"/>
    </source>
</evidence>
<dbReference type="SUPFAM" id="SSF46894">
    <property type="entry name" value="C-terminal effector domain of the bipartite response regulators"/>
    <property type="match status" value="1"/>
</dbReference>
<evidence type="ECO:0000313" key="4">
    <source>
        <dbReference type="EMBL" id="MBL6081977.1"/>
    </source>
</evidence>
<proteinExistence type="predicted"/>
<dbReference type="CDD" id="cd00383">
    <property type="entry name" value="trans_reg_C"/>
    <property type="match status" value="1"/>
</dbReference>
<sequence length="959" mass="103892">MAAGALGFGDTTEVAFMPAPELDQAPATWELDIVRRELRSRDRPVALGGRAFELLEILVLAAGELVTKQHLMARVWPGAIVEDNTLQVHISAIRKALGADRRLLQTASGRGYRLLGRWTVRRKDVTPVPQMPAASIRPAAGNLPSTASELIGRSDAIQHISVLLTAYRMVTLTGPGGIGKTSLALEVARQSGREFDDGAHVIEFATATDPALVPSTVARALGLTFGESQASAASVANAIGDRAMLLMLDNCEHLIDAAASMADEIIRLCPHVVILATSREMLRIAGECIYRVPPLSLPPEGMKERSEVLRHGAIRLFVARTRSSGFDFCAEGTDLGAVSAICRRLDGIPLAIEFAAARAATLGPELVLARLEDRFAHLTLGRRTALPRHQTLRAALDWSYDLLLAEEQCLLRHLAVFVGGFTLDAVVAVTRGRIGEGSTVAEILSTLVAKSLVSVEGIHEATRWHLLETLRAYALDKLRAAGEAREAAQRHAEHYRGLVERRPVEGGLEACGKEISNVRAALDWCFSDTGDAAMGVALAAAYAPVWLHLAVLPECREAIQRALERCGPAVDPRIRMRLHIALGFVLSYTAAPSERSIEDVLSEGLDIAESLGDIESQILALWGLSTLRMRDGDNRATKSLAERIQAAAKRSGKFADIAVGNRALGTALHYSGRHSAARLCLEPAAAMSATAARGDYEALLLTDVRIQSRAMLSRVLMLQGYADQARIQAKMSYEQALDANHRMSICFTLRHALCATYLTLRDMPAAEAAVAQLVDAAATFKFARWASQGRCLEAMLSIRRGDFVDGTAQLKTAIDANINGGRSYCYPEMLGALAEGLAGGGRCDEALATLAAAVEWSERNDETWYLPELFRLEGALAPHTTVAGARHAERTFLRAIRLSRRQGALLWELRAASSLALLRLSQERHAEAHRVLQPVFDRVTEGGNMIDVQYARALLSRLT</sequence>